<dbReference type="Proteomes" id="UP000029080">
    <property type="component" value="Unassembled WGS sequence"/>
</dbReference>
<evidence type="ECO:0000256" key="6">
    <source>
        <dbReference type="HAMAP-Rule" id="MF_00227"/>
    </source>
</evidence>
<dbReference type="InterPro" id="IPR014721">
    <property type="entry name" value="Ribsml_uS5_D2-typ_fold_subgr"/>
</dbReference>
<dbReference type="PANTHER" id="PTHR33992:SF1">
    <property type="entry name" value="RIBONUCLEASE P PROTEIN COMPONENT"/>
    <property type="match status" value="1"/>
</dbReference>
<comment type="subunit">
    <text evidence="6">Consists of a catalytic RNA component (M1 or rnpB) and a protein subunit.</text>
</comment>
<reference evidence="9 10" key="1">
    <citation type="submission" date="2014-03" db="EMBL/GenBank/DDBJ databases">
        <title>Genomics of Bifidobacteria.</title>
        <authorList>
            <person name="Ventura M."/>
            <person name="Milani C."/>
            <person name="Lugli G.A."/>
        </authorList>
    </citation>
    <scope>NUCLEOTIDE SEQUENCE [LARGE SCALE GENOMIC DNA]</scope>
    <source>
        <strain evidence="9 10">JCM 13495</strain>
    </source>
</reference>
<dbReference type="GO" id="GO:0001682">
    <property type="term" value="P:tRNA 5'-leader removal"/>
    <property type="evidence" value="ECO:0007669"/>
    <property type="project" value="UniProtKB-UniRule"/>
</dbReference>
<evidence type="ECO:0000256" key="2">
    <source>
        <dbReference type="ARBA" id="ARBA00022722"/>
    </source>
</evidence>
<dbReference type="HAMAP" id="MF_00227">
    <property type="entry name" value="RNase_P"/>
    <property type="match status" value="1"/>
</dbReference>
<accession>A0A087EGN5</accession>
<keyword evidence="3 6" id="KW-0255">Endonuclease</keyword>
<dbReference type="InterPro" id="IPR000100">
    <property type="entry name" value="RNase_P"/>
</dbReference>
<comment type="similarity">
    <text evidence="6">Belongs to the RnpA family.</text>
</comment>
<feature type="compositionally biased region" description="Basic and acidic residues" evidence="8">
    <location>
        <begin position="186"/>
        <end position="198"/>
    </location>
</feature>
<evidence type="ECO:0000256" key="7">
    <source>
        <dbReference type="NCBIfam" id="TIGR00188"/>
    </source>
</evidence>
<evidence type="ECO:0000313" key="10">
    <source>
        <dbReference type="Proteomes" id="UP000029080"/>
    </source>
</evidence>
<evidence type="ECO:0000256" key="1">
    <source>
        <dbReference type="ARBA" id="ARBA00022694"/>
    </source>
</evidence>
<dbReference type="PANTHER" id="PTHR33992">
    <property type="entry name" value="RIBONUCLEASE P PROTEIN COMPONENT"/>
    <property type="match status" value="1"/>
</dbReference>
<evidence type="ECO:0000256" key="5">
    <source>
        <dbReference type="ARBA" id="ARBA00022884"/>
    </source>
</evidence>
<dbReference type="eggNOG" id="COG0594">
    <property type="taxonomic scope" value="Bacteria"/>
</dbReference>
<sequence>MERLKSHRDFVAVLKRRRRVSDRDIVVHFVVHDNPQADTRMRGAQRRIGLAVSKAVGNAVVRNTVKRRFRVLAREYEDALPRYCDVVMRAKPSAASADFQALDHQVESLFSKISAKQQFQAVNSSHVNENSAAHVVDNSGNFAEKPTAIVSNDIRNEMFNERVAQRSDASSELVSDSESYSAGNEIHAEYDASKDLIS</sequence>
<comment type="catalytic activity">
    <reaction evidence="6">
        <text>Endonucleolytic cleavage of RNA, removing 5'-extranucleotides from tRNA precursor.</text>
        <dbReference type="EC" id="3.1.26.5"/>
    </reaction>
</comment>
<comment type="caution">
    <text evidence="9">The sequence shown here is derived from an EMBL/GenBank/DDBJ whole genome shotgun (WGS) entry which is preliminary data.</text>
</comment>
<keyword evidence="2 6" id="KW-0540">Nuclease</keyword>
<dbReference type="OrthoDB" id="196964at2"/>
<dbReference type="SUPFAM" id="SSF54211">
    <property type="entry name" value="Ribosomal protein S5 domain 2-like"/>
    <property type="match status" value="1"/>
</dbReference>
<evidence type="ECO:0000256" key="3">
    <source>
        <dbReference type="ARBA" id="ARBA00022759"/>
    </source>
</evidence>
<protein>
    <recommendedName>
        <fullName evidence="6 7">Ribonuclease P protein component</fullName>
        <shortName evidence="6">RNase P protein</shortName>
        <shortName evidence="6">RNaseP protein</shortName>
        <ecNumber evidence="6 7">3.1.26.5</ecNumber>
    </recommendedName>
    <alternativeName>
        <fullName evidence="6">Protein C5</fullName>
    </alternativeName>
</protein>
<dbReference type="STRING" id="356829.BITS_1499"/>
<feature type="region of interest" description="Disordered" evidence="8">
    <location>
        <begin position="165"/>
        <end position="198"/>
    </location>
</feature>
<keyword evidence="5 6" id="KW-0694">RNA-binding</keyword>
<dbReference type="GO" id="GO:0000049">
    <property type="term" value="F:tRNA binding"/>
    <property type="evidence" value="ECO:0007669"/>
    <property type="project" value="UniProtKB-UniRule"/>
</dbReference>
<dbReference type="GO" id="GO:0030677">
    <property type="term" value="C:ribonuclease P complex"/>
    <property type="evidence" value="ECO:0007669"/>
    <property type="project" value="TreeGrafter"/>
</dbReference>
<evidence type="ECO:0000256" key="8">
    <source>
        <dbReference type="SAM" id="MobiDB-lite"/>
    </source>
</evidence>
<dbReference type="InterPro" id="IPR020568">
    <property type="entry name" value="Ribosomal_Su5_D2-typ_SF"/>
</dbReference>
<dbReference type="EC" id="3.1.26.5" evidence="6 7"/>
<organism evidence="9 10">
    <name type="scientific">Bifidobacterium tsurumiense</name>
    <dbReference type="NCBI Taxonomy" id="356829"/>
    <lineage>
        <taxon>Bacteria</taxon>
        <taxon>Bacillati</taxon>
        <taxon>Actinomycetota</taxon>
        <taxon>Actinomycetes</taxon>
        <taxon>Bifidobacteriales</taxon>
        <taxon>Bifidobacteriaceae</taxon>
        <taxon>Bifidobacterium</taxon>
    </lineage>
</organism>
<dbReference type="AlphaFoldDB" id="A0A087EGN5"/>
<comment type="function">
    <text evidence="6">RNaseP catalyzes the removal of the 5'-leader sequence from pre-tRNA to produce the mature 5'-terminus. It can also cleave other RNA substrates such as 4.5S RNA. The protein component plays an auxiliary but essential role in vivo by binding to the 5'-leader sequence and broadening the substrate specificity of the ribozyme.</text>
</comment>
<dbReference type="GO" id="GO:0004526">
    <property type="term" value="F:ribonuclease P activity"/>
    <property type="evidence" value="ECO:0007669"/>
    <property type="project" value="UniProtKB-UniRule"/>
</dbReference>
<gene>
    <name evidence="6" type="primary">rnpA</name>
    <name evidence="9" type="ORF">BITS_1499</name>
</gene>
<dbReference type="EMBL" id="JGZU01000006">
    <property type="protein sequence ID" value="KFJ06936.1"/>
    <property type="molecule type" value="Genomic_DNA"/>
</dbReference>
<keyword evidence="1 6" id="KW-0819">tRNA processing</keyword>
<keyword evidence="10" id="KW-1185">Reference proteome</keyword>
<dbReference type="Gene3D" id="3.30.230.10">
    <property type="match status" value="1"/>
</dbReference>
<dbReference type="Pfam" id="PF00825">
    <property type="entry name" value="Ribonuclease_P"/>
    <property type="match status" value="1"/>
</dbReference>
<dbReference type="GO" id="GO:0042781">
    <property type="term" value="F:3'-tRNA processing endoribonuclease activity"/>
    <property type="evidence" value="ECO:0007669"/>
    <property type="project" value="TreeGrafter"/>
</dbReference>
<dbReference type="NCBIfam" id="TIGR00188">
    <property type="entry name" value="rnpA"/>
    <property type="match status" value="1"/>
</dbReference>
<evidence type="ECO:0000256" key="4">
    <source>
        <dbReference type="ARBA" id="ARBA00022801"/>
    </source>
</evidence>
<keyword evidence="4 6" id="KW-0378">Hydrolase</keyword>
<proteinExistence type="inferred from homology"/>
<feature type="compositionally biased region" description="Low complexity" evidence="8">
    <location>
        <begin position="167"/>
        <end position="182"/>
    </location>
</feature>
<evidence type="ECO:0000313" key="9">
    <source>
        <dbReference type="EMBL" id="KFJ06936.1"/>
    </source>
</evidence>
<name>A0A087EGN5_9BIFI</name>